<keyword evidence="11" id="KW-0175">Coiled coil</keyword>
<dbReference type="EMBL" id="BTGD01000003">
    <property type="protein sequence ID" value="GMM54757.1"/>
    <property type="molecule type" value="Genomic_DNA"/>
</dbReference>
<feature type="domain" description="Peroxisome membrane anchor protein Pex14p N-terminal" evidence="13">
    <location>
        <begin position="10"/>
        <end position="54"/>
    </location>
</feature>
<dbReference type="AlphaFoldDB" id="A0AAV5RVL5"/>
<feature type="compositionally biased region" description="Polar residues" evidence="12">
    <location>
        <begin position="345"/>
        <end position="356"/>
    </location>
</feature>
<evidence type="ECO:0000256" key="11">
    <source>
        <dbReference type="SAM" id="Coils"/>
    </source>
</evidence>
<evidence type="ECO:0000256" key="4">
    <source>
        <dbReference type="ARBA" id="ARBA00023010"/>
    </source>
</evidence>
<feature type="region of interest" description="Disordered" evidence="12">
    <location>
        <begin position="50"/>
        <end position="96"/>
    </location>
</feature>
<accession>A0AAV5RVL5</accession>
<keyword evidence="2 10" id="KW-0813">Transport</keyword>
<dbReference type="Gene3D" id="1.10.10.10">
    <property type="entry name" value="Winged helix-like DNA-binding domain superfamily/Winged helix DNA-binding domain"/>
    <property type="match status" value="1"/>
</dbReference>
<feature type="region of interest" description="Disordered" evidence="12">
    <location>
        <begin position="316"/>
        <end position="365"/>
    </location>
</feature>
<dbReference type="InterPro" id="IPR036388">
    <property type="entry name" value="WH-like_DNA-bd_sf"/>
</dbReference>
<dbReference type="GO" id="GO:0005778">
    <property type="term" value="C:peroxisomal membrane"/>
    <property type="evidence" value="ECO:0007669"/>
    <property type="project" value="UniProtKB-SubCell"/>
</dbReference>
<feature type="compositionally biased region" description="Basic and acidic residues" evidence="12">
    <location>
        <begin position="50"/>
        <end position="66"/>
    </location>
</feature>
<comment type="similarity">
    <text evidence="1 10">Belongs to the peroxin-14 family.</text>
</comment>
<keyword evidence="4" id="KW-0811">Translocation</keyword>
<evidence type="ECO:0000313" key="15">
    <source>
        <dbReference type="Proteomes" id="UP001377567"/>
    </source>
</evidence>
<evidence type="ECO:0000256" key="2">
    <source>
        <dbReference type="ARBA" id="ARBA00022448"/>
    </source>
</evidence>
<evidence type="ECO:0000256" key="3">
    <source>
        <dbReference type="ARBA" id="ARBA00022927"/>
    </source>
</evidence>
<dbReference type="GO" id="GO:0016560">
    <property type="term" value="P:protein import into peroxisome matrix, docking"/>
    <property type="evidence" value="ECO:0007669"/>
    <property type="project" value="UniProtKB-UniRule"/>
</dbReference>
<evidence type="ECO:0000256" key="5">
    <source>
        <dbReference type="ARBA" id="ARBA00023136"/>
    </source>
</evidence>
<gene>
    <name evidence="14" type="ORF">DAKH74_013730</name>
</gene>
<comment type="caution">
    <text evidence="14">The sequence shown here is derived from an EMBL/GenBank/DDBJ whole genome shotgun (WGS) entry which is preliminary data.</text>
</comment>
<keyword evidence="6 10" id="KW-0576">Peroxisome</keyword>
<keyword evidence="5 10" id="KW-0472">Membrane</keyword>
<dbReference type="InterPro" id="IPR025655">
    <property type="entry name" value="PEX14"/>
</dbReference>
<evidence type="ECO:0000256" key="12">
    <source>
        <dbReference type="SAM" id="MobiDB-lite"/>
    </source>
</evidence>
<keyword evidence="3 10" id="KW-0653">Protein transport</keyword>
<comment type="function">
    <text evidence="10">Component of the PEX13-PEX14 docking complex, a translocon channel that specifically mediates the import of peroxisomal cargo proteins bound to PEX5 receptor. The PEX13-PEX14 docking complex forms a large import pore which can be opened to a diameter of about 9 nm. Mechanistically, PEX5 receptor along with cargo proteins associates with the PEX14 subunit of the PEX13-PEX14 docking complex in the cytosol, leading to the insertion of the receptor into the organelle membrane with the concomitant translocation of the cargo into the peroxisome matrix.</text>
</comment>
<proteinExistence type="inferred from homology"/>
<evidence type="ECO:0000256" key="9">
    <source>
        <dbReference type="ARBA" id="ARBA00046271"/>
    </source>
</evidence>
<dbReference type="GO" id="GO:1990429">
    <property type="term" value="C:peroxisomal importomer complex"/>
    <property type="evidence" value="ECO:0007669"/>
    <property type="project" value="TreeGrafter"/>
</dbReference>
<dbReference type="Pfam" id="PF04695">
    <property type="entry name" value="Pex14_N"/>
    <property type="match status" value="1"/>
</dbReference>
<sequence length="380" mass="42350">MTSKDISEAERQELFDSAIMFLRDPTVGDAPLTKKIEFLEKKGLNPDEIERALKIAKEASSDDHNGSAETTSQQDQPRPAIGADSRPTHGDRNKNQYTYQAIPPALPERDWKDYFIMTTATAGLLYGLFEVTKRYVVPNILPENKSKLDQDKEEMQKQFAKVDKLLDALEQEQSDFREKENQKLQELDTTIAELQRTLNDTTRTRETMENDFKLLKLELNHLQSSVDKFVSGNDTIQELNQMSNEITSLKNLIKNSSFGAGAAELGGKTTSNVALNDSIRSELETPLNPTTDIKSPISGIPGVDAIPSAAELLAKMSFNDSDDNESKNKETPNMPPVPAWKQAREQTASKIKSNNLQEEHNNELPAWQAALEAAQGADGQ</sequence>
<evidence type="ECO:0000256" key="6">
    <source>
        <dbReference type="ARBA" id="ARBA00023140"/>
    </source>
</evidence>
<dbReference type="PANTHER" id="PTHR23058">
    <property type="entry name" value="PEROXISOMAL MEMBRANE PROTEIN PEX14"/>
    <property type="match status" value="1"/>
</dbReference>
<evidence type="ECO:0000256" key="7">
    <source>
        <dbReference type="ARBA" id="ARBA00029502"/>
    </source>
</evidence>
<feature type="coiled-coil region" evidence="11">
    <location>
        <begin position="152"/>
        <end position="225"/>
    </location>
</feature>
<dbReference type="PANTHER" id="PTHR23058:SF0">
    <property type="entry name" value="PEROXISOMAL MEMBRANE PROTEIN PEX14"/>
    <property type="match status" value="1"/>
</dbReference>
<organism evidence="14 15">
    <name type="scientific">Maudiozyma humilis</name>
    <name type="common">Sour dough yeast</name>
    <name type="synonym">Kazachstania humilis</name>
    <dbReference type="NCBI Taxonomy" id="51915"/>
    <lineage>
        <taxon>Eukaryota</taxon>
        <taxon>Fungi</taxon>
        <taxon>Dikarya</taxon>
        <taxon>Ascomycota</taxon>
        <taxon>Saccharomycotina</taxon>
        <taxon>Saccharomycetes</taxon>
        <taxon>Saccharomycetales</taxon>
        <taxon>Saccharomycetaceae</taxon>
        <taxon>Maudiozyma</taxon>
    </lineage>
</organism>
<evidence type="ECO:0000259" key="13">
    <source>
        <dbReference type="Pfam" id="PF04695"/>
    </source>
</evidence>
<name>A0AAV5RVL5_MAUHU</name>
<dbReference type="Proteomes" id="UP001377567">
    <property type="component" value="Unassembled WGS sequence"/>
</dbReference>
<feature type="compositionally biased region" description="Polar residues" evidence="12">
    <location>
        <begin position="67"/>
        <end position="76"/>
    </location>
</feature>
<evidence type="ECO:0000256" key="10">
    <source>
        <dbReference type="RuleBase" id="RU367032"/>
    </source>
</evidence>
<keyword evidence="15" id="KW-1185">Reference proteome</keyword>
<reference evidence="14 15" key="1">
    <citation type="journal article" date="2023" name="Elife">
        <title>Identification of key yeast species and microbe-microbe interactions impacting larval growth of Drosophila in the wild.</title>
        <authorList>
            <person name="Mure A."/>
            <person name="Sugiura Y."/>
            <person name="Maeda R."/>
            <person name="Honda K."/>
            <person name="Sakurai N."/>
            <person name="Takahashi Y."/>
            <person name="Watada M."/>
            <person name="Katoh T."/>
            <person name="Gotoh A."/>
            <person name="Gotoh Y."/>
            <person name="Taniguchi I."/>
            <person name="Nakamura K."/>
            <person name="Hayashi T."/>
            <person name="Katayama T."/>
            <person name="Uemura T."/>
            <person name="Hattori Y."/>
        </authorList>
    </citation>
    <scope>NUCLEOTIDE SEQUENCE [LARGE SCALE GENOMIC DNA]</scope>
    <source>
        <strain evidence="14 15">KH-74</strain>
    </source>
</reference>
<comment type="subcellular location">
    <subcellularLocation>
        <location evidence="9 10">Peroxisome membrane</location>
    </subcellularLocation>
</comment>
<evidence type="ECO:0000256" key="8">
    <source>
        <dbReference type="ARBA" id="ARBA00029691"/>
    </source>
</evidence>
<evidence type="ECO:0000256" key="1">
    <source>
        <dbReference type="ARBA" id="ARBA00005443"/>
    </source>
</evidence>
<protein>
    <recommendedName>
        <fullName evidence="7 10">Peroxisomal membrane protein PEX14</fullName>
    </recommendedName>
    <alternativeName>
        <fullName evidence="8 10">Peroxin-14</fullName>
    </alternativeName>
</protein>
<evidence type="ECO:0000313" key="14">
    <source>
        <dbReference type="EMBL" id="GMM54757.1"/>
    </source>
</evidence>
<dbReference type="GO" id="GO:0005102">
    <property type="term" value="F:signaling receptor binding"/>
    <property type="evidence" value="ECO:0007669"/>
    <property type="project" value="TreeGrafter"/>
</dbReference>
<dbReference type="InterPro" id="IPR006785">
    <property type="entry name" value="Pex14_N"/>
</dbReference>